<feature type="transmembrane region" description="Helical" evidence="2">
    <location>
        <begin position="20"/>
        <end position="37"/>
    </location>
</feature>
<feature type="compositionally biased region" description="Low complexity" evidence="1">
    <location>
        <begin position="278"/>
        <end position="290"/>
    </location>
</feature>
<feature type="transmembrane region" description="Helical" evidence="2">
    <location>
        <begin position="414"/>
        <end position="435"/>
    </location>
</feature>
<evidence type="ECO:0000256" key="2">
    <source>
        <dbReference type="SAM" id="Phobius"/>
    </source>
</evidence>
<dbReference type="GO" id="GO:0008270">
    <property type="term" value="F:zinc ion binding"/>
    <property type="evidence" value="ECO:0007669"/>
    <property type="project" value="InterPro"/>
</dbReference>
<dbReference type="EMBL" id="BRXS01000005">
    <property type="protein sequence ID" value="GLC26973.1"/>
    <property type="molecule type" value="Genomic_DNA"/>
</dbReference>
<keyword evidence="2" id="KW-0812">Transmembrane</keyword>
<feature type="transmembrane region" description="Helical" evidence="2">
    <location>
        <begin position="318"/>
        <end position="339"/>
    </location>
</feature>
<feature type="transmembrane region" description="Helical" evidence="2">
    <location>
        <begin position="366"/>
        <end position="385"/>
    </location>
</feature>
<feature type="transmembrane region" description="Helical" evidence="2">
    <location>
        <begin position="569"/>
        <end position="590"/>
    </location>
</feature>
<keyword evidence="5" id="KW-1185">Reference proteome</keyword>
<name>A0AA37QHK3_9BACT</name>
<evidence type="ECO:0000313" key="5">
    <source>
        <dbReference type="Proteomes" id="UP001161325"/>
    </source>
</evidence>
<feature type="transmembrane region" description="Helical" evidence="2">
    <location>
        <begin position="246"/>
        <end position="263"/>
    </location>
</feature>
<comment type="caution">
    <text evidence="4">The sequence shown here is derived from an EMBL/GenBank/DDBJ whole genome shotgun (WGS) entry which is preliminary data.</text>
</comment>
<sequence length="1189" mass="128760">MRLRETIRYELWYQARRATTWLYIGAVLALAFLLARMEVGGVVDVADGEAPINAPYMLAMMMRLANIAALLPIGVIAGEAAGRDAMTRMAPLVYTAPVAKATYLGGRIVAALLLGVLVSLAVPAGTLLAVLLSGAPADVLGPLRVGSYASAWLVMHLPNAVVATSLAFAMATFARRPMVGWVAGALLFIGSMLCLTMLPDIGQWTLASLLDPLGIATLQEMSQSWTPEAKRNDVPWLMTSFLRNRALWLGAGAAVLALTHHRFRLAHHVPAPRRTRAATEPPATTPIALAPHPPRPRTFGAGTHASQLLAVARESWRVVVIGGGGLVMLLVAALVVAAAPGELAVNGVPLAPSTAMLADTVADPGAPFTMIALLLLLFYAGELVWRDREAGLGEIAGAAPVPEWAQLLGRVTGLALALATFQAVLMIAAMAAQLRVGYRPIEPWLHARLFLGMRLADYVLLVALAIVVHVIVAHKYVGHLVTLLVYGFVLFAAKLGVQHRLLVFAADPGWSYSDMRGFGGAVGPWLTLQLYWAAWTALLLVAASLLWVRGREDALAARLQAMRRRATRRALGVAAGASALVLALGGFTFYNTNVLHEYLTPTDVAARKAEYERRYARHARAPQPRLEGVRLHAELHPEQGRAEIRGTYQLVNREAVAIDTLHVTTSPDVATGAMTLDRAATPAVADDRLGYRVLALRAPLQPGDTLRLHWVVRIGTRGFANDGVPQMVTANGTYIRNFELPWIGYQDWRELGEASARAAHGLPAKPATPSLDDEAARRDLRAAAERVMVEATIGTSAEQHAVGPGALRRTWTADGRRYFAYATERPIRSDFSLFSARYAVRAATWNGIAIEVVHHAAHAANVDRMLASARASLEHLSATLGPYPHRQLRLVEHPGTGGLHASPINISYQEGAALFDPERDERGLDFPFAVVAHELAHQWWGNQLTPARVEGANVMSESLAWYSAMGVVEHARGRAELERLVAFMREAWMPPKAPSDPPLLRATDWFLGYRKGPLALYALREYVGAQSVDVALRRLLAAHAEARPPLPTTRDLYRELEAVTPDSLRPLLHDLFAANTLWDLTTEQVSAAPAPGGMVALTLTVRARKIVIDTSGTVRELPIHDLVEIGAFRDGGGKARGAEVHRQLHRIRSGVQRITLTVPAGATWAGVDPRALLFDLKPWNNAKRLPAEP</sequence>
<protein>
    <recommendedName>
        <fullName evidence="3">Peptidase M1 membrane alanine aminopeptidase domain-containing protein</fullName>
    </recommendedName>
</protein>
<dbReference type="Pfam" id="PF01433">
    <property type="entry name" value="Peptidase_M1"/>
    <property type="match status" value="1"/>
</dbReference>
<feature type="region of interest" description="Disordered" evidence="1">
    <location>
        <begin position="273"/>
        <end position="294"/>
    </location>
</feature>
<evidence type="ECO:0000259" key="3">
    <source>
        <dbReference type="Pfam" id="PF01433"/>
    </source>
</evidence>
<dbReference type="InterPro" id="IPR027268">
    <property type="entry name" value="Peptidase_M4/M1_CTD_sf"/>
</dbReference>
<dbReference type="SUPFAM" id="SSF55486">
    <property type="entry name" value="Metalloproteases ('zincins'), catalytic domain"/>
    <property type="match status" value="1"/>
</dbReference>
<proteinExistence type="predicted"/>
<feature type="transmembrane region" description="Helical" evidence="2">
    <location>
        <begin position="108"/>
        <end position="131"/>
    </location>
</feature>
<evidence type="ECO:0000256" key="1">
    <source>
        <dbReference type="SAM" id="MobiDB-lite"/>
    </source>
</evidence>
<feature type="transmembrane region" description="Helical" evidence="2">
    <location>
        <begin position="151"/>
        <end position="171"/>
    </location>
</feature>
<feature type="domain" description="Peptidase M1 membrane alanine aminopeptidase" evidence="3">
    <location>
        <begin position="908"/>
        <end position="1057"/>
    </location>
</feature>
<feature type="transmembrane region" description="Helical" evidence="2">
    <location>
        <begin position="455"/>
        <end position="473"/>
    </location>
</feature>
<accession>A0AA37QHK3</accession>
<keyword evidence="2" id="KW-1133">Transmembrane helix</keyword>
<gene>
    <name evidence="4" type="ORF">rosag_34860</name>
</gene>
<dbReference type="Proteomes" id="UP001161325">
    <property type="component" value="Unassembled WGS sequence"/>
</dbReference>
<reference evidence="4" key="1">
    <citation type="submission" date="2022-08" db="EMBL/GenBank/DDBJ databases">
        <title>Draft genome sequencing of Roseisolibacter agri AW1220.</title>
        <authorList>
            <person name="Tobiishi Y."/>
            <person name="Tonouchi A."/>
        </authorList>
    </citation>
    <scope>NUCLEOTIDE SEQUENCE</scope>
    <source>
        <strain evidence="4">AW1220</strain>
    </source>
</reference>
<dbReference type="InterPro" id="IPR014782">
    <property type="entry name" value="Peptidase_M1_dom"/>
</dbReference>
<feature type="transmembrane region" description="Helical" evidence="2">
    <location>
        <begin position="480"/>
        <end position="497"/>
    </location>
</feature>
<evidence type="ECO:0000313" key="4">
    <source>
        <dbReference type="EMBL" id="GLC26973.1"/>
    </source>
</evidence>
<feature type="transmembrane region" description="Helical" evidence="2">
    <location>
        <begin position="57"/>
        <end position="78"/>
    </location>
</feature>
<organism evidence="4 5">
    <name type="scientific">Roseisolibacter agri</name>
    <dbReference type="NCBI Taxonomy" id="2014610"/>
    <lineage>
        <taxon>Bacteria</taxon>
        <taxon>Pseudomonadati</taxon>
        <taxon>Gemmatimonadota</taxon>
        <taxon>Gemmatimonadia</taxon>
        <taxon>Gemmatimonadales</taxon>
        <taxon>Gemmatimonadaceae</taxon>
        <taxon>Roseisolibacter</taxon>
    </lineage>
</organism>
<keyword evidence="2" id="KW-0472">Membrane</keyword>
<feature type="transmembrane region" description="Helical" evidence="2">
    <location>
        <begin position="530"/>
        <end position="548"/>
    </location>
</feature>
<dbReference type="GO" id="GO:0008237">
    <property type="term" value="F:metallopeptidase activity"/>
    <property type="evidence" value="ECO:0007669"/>
    <property type="project" value="InterPro"/>
</dbReference>
<dbReference type="RefSeq" id="WP_284351422.1">
    <property type="nucleotide sequence ID" value="NZ_BRXS01000005.1"/>
</dbReference>
<dbReference type="AlphaFoldDB" id="A0AA37QHK3"/>
<feature type="transmembrane region" description="Helical" evidence="2">
    <location>
        <begin position="178"/>
        <end position="198"/>
    </location>
</feature>
<dbReference type="Gene3D" id="1.10.390.10">
    <property type="entry name" value="Neutral Protease Domain 2"/>
    <property type="match status" value="1"/>
</dbReference>